<reference evidence="1" key="1">
    <citation type="submission" date="2020-11" db="EMBL/GenBank/DDBJ databases">
        <authorList>
            <person name="Tran Van P."/>
        </authorList>
    </citation>
    <scope>NUCLEOTIDE SEQUENCE</scope>
</reference>
<dbReference type="PROSITE" id="PS50206">
    <property type="entry name" value="RHODANESE_3"/>
    <property type="match status" value="1"/>
</dbReference>
<dbReference type="InterPro" id="IPR020936">
    <property type="entry name" value="TrhO"/>
</dbReference>
<dbReference type="PANTHER" id="PTHR43268:SF3">
    <property type="entry name" value="RHODANESE-LIKE DOMAIN-CONTAINING PROTEIN 7-RELATED"/>
    <property type="match status" value="1"/>
</dbReference>
<dbReference type="CDD" id="cd01518">
    <property type="entry name" value="RHOD_YceA"/>
    <property type="match status" value="1"/>
</dbReference>
<feature type="non-terminal residue" evidence="1">
    <location>
        <position position="217"/>
    </location>
</feature>
<name>A0A7R8ZUH7_9CRUS</name>
<dbReference type="OrthoDB" id="8299667at2759"/>
<gene>
    <name evidence="1" type="ORF">CTOB1V02_LOCUS15303</name>
</gene>
<accession>A0A7R8ZUH7</accession>
<dbReference type="Gene3D" id="3.30.70.100">
    <property type="match status" value="1"/>
</dbReference>
<dbReference type="Pfam" id="PF00581">
    <property type="entry name" value="Rhodanese"/>
    <property type="match status" value="1"/>
</dbReference>
<protein>
    <submittedName>
        <fullName evidence="1">Uncharacterized protein</fullName>
    </submittedName>
</protein>
<dbReference type="SUPFAM" id="SSF52821">
    <property type="entry name" value="Rhodanese/Cell cycle control phosphatase"/>
    <property type="match status" value="1"/>
</dbReference>
<dbReference type="PANTHER" id="PTHR43268">
    <property type="entry name" value="THIOSULFATE SULFURTRANSFERASE/RHODANESE-LIKE DOMAIN-CONTAINING PROTEIN 2"/>
    <property type="match status" value="1"/>
</dbReference>
<dbReference type="InterPro" id="IPR040503">
    <property type="entry name" value="TRHO_N"/>
</dbReference>
<dbReference type="AlphaFoldDB" id="A0A7R8ZUH7"/>
<dbReference type="SMART" id="SM00450">
    <property type="entry name" value="RHOD"/>
    <property type="match status" value="1"/>
</dbReference>
<proteinExistence type="predicted"/>
<dbReference type="InterPro" id="IPR036873">
    <property type="entry name" value="Rhodanese-like_dom_sf"/>
</dbReference>
<dbReference type="Pfam" id="PF17773">
    <property type="entry name" value="UPF0176_N"/>
    <property type="match status" value="1"/>
</dbReference>
<sequence>MYTVSTFYRFVALDELQSLQAKARKWMQELGVKGTILIAREGINSTVAGPAASIDELFRRLGAKFPELSDLADKRSTCEEMPFLRAKVKIKKEIVTFGQGLVDPNKDRGEYCPPSQWNSLISDPKTLVIDTRNDYEYRIGTFANAVNPETETFREFPEWVEENVKAGEYEQIAMFCTGGIRCEKATAWMRQRGFPKVYHLEGGILKYLEDVPQDDSL</sequence>
<evidence type="ECO:0000313" key="1">
    <source>
        <dbReference type="EMBL" id="CAD7237488.1"/>
    </source>
</evidence>
<organism evidence="1">
    <name type="scientific">Cyprideis torosa</name>
    <dbReference type="NCBI Taxonomy" id="163714"/>
    <lineage>
        <taxon>Eukaryota</taxon>
        <taxon>Metazoa</taxon>
        <taxon>Ecdysozoa</taxon>
        <taxon>Arthropoda</taxon>
        <taxon>Crustacea</taxon>
        <taxon>Oligostraca</taxon>
        <taxon>Ostracoda</taxon>
        <taxon>Podocopa</taxon>
        <taxon>Podocopida</taxon>
        <taxon>Cytherocopina</taxon>
        <taxon>Cytheroidea</taxon>
        <taxon>Cytherideidae</taxon>
        <taxon>Cyprideis</taxon>
    </lineage>
</organism>
<dbReference type="EMBL" id="OB688605">
    <property type="protein sequence ID" value="CAD7237488.1"/>
    <property type="molecule type" value="Genomic_DNA"/>
</dbReference>
<dbReference type="Gene3D" id="3.40.250.10">
    <property type="entry name" value="Rhodanese-like domain"/>
    <property type="match status" value="1"/>
</dbReference>
<dbReference type="InterPro" id="IPR001763">
    <property type="entry name" value="Rhodanese-like_dom"/>
</dbReference>